<dbReference type="Proteomes" id="UP000199382">
    <property type="component" value="Unassembled WGS sequence"/>
</dbReference>
<evidence type="ECO:0000259" key="1">
    <source>
        <dbReference type="SMART" id="SM01126"/>
    </source>
</evidence>
<name>A0A1G9QKK8_9RHOB</name>
<evidence type="ECO:0000313" key="2">
    <source>
        <dbReference type="EMBL" id="SDM10815.1"/>
    </source>
</evidence>
<dbReference type="InterPro" id="IPR024445">
    <property type="entry name" value="Tnp_ISXO2-like"/>
</dbReference>
<accession>A0A1G9QKK8</accession>
<dbReference type="OrthoDB" id="271821at2"/>
<gene>
    <name evidence="2" type="ORF">SAMN04488026_11771</name>
</gene>
<dbReference type="InterPro" id="IPR024442">
    <property type="entry name" value="Transposase_Zn_ribbon"/>
</dbReference>
<evidence type="ECO:0000313" key="3">
    <source>
        <dbReference type="Proteomes" id="UP000199382"/>
    </source>
</evidence>
<dbReference type="SMART" id="SM01126">
    <property type="entry name" value="DDE_Tnp_IS1595"/>
    <property type="match status" value="1"/>
</dbReference>
<dbReference type="Pfam" id="PF12762">
    <property type="entry name" value="DDE_Tnp_IS1595"/>
    <property type="match status" value="1"/>
</dbReference>
<dbReference type="EMBL" id="FNEK01000177">
    <property type="protein sequence ID" value="SDM10815.1"/>
    <property type="molecule type" value="Genomic_DNA"/>
</dbReference>
<dbReference type="NCBIfam" id="NF033547">
    <property type="entry name" value="transpos_IS1595"/>
    <property type="match status" value="1"/>
</dbReference>
<proteinExistence type="predicted"/>
<organism evidence="2 3">
    <name type="scientific">Aliiruegeria lutimaris</name>
    <dbReference type="NCBI Taxonomy" id="571298"/>
    <lineage>
        <taxon>Bacteria</taxon>
        <taxon>Pseudomonadati</taxon>
        <taxon>Pseudomonadota</taxon>
        <taxon>Alphaproteobacteria</taxon>
        <taxon>Rhodobacterales</taxon>
        <taxon>Roseobacteraceae</taxon>
        <taxon>Aliiruegeria</taxon>
    </lineage>
</organism>
<dbReference type="Pfam" id="PF12760">
    <property type="entry name" value="Zn_ribbon_IS1595"/>
    <property type="match status" value="1"/>
</dbReference>
<keyword evidence="3" id="KW-1185">Reference proteome</keyword>
<feature type="domain" description="ISXO2-like transposase" evidence="1">
    <location>
        <begin position="138"/>
        <end position="285"/>
    </location>
</feature>
<dbReference type="AlphaFoldDB" id="A0A1G9QKK8"/>
<reference evidence="2 3" key="1">
    <citation type="submission" date="2016-10" db="EMBL/GenBank/DDBJ databases">
        <authorList>
            <person name="de Groot N.N."/>
        </authorList>
    </citation>
    <scope>NUCLEOTIDE SEQUENCE [LARGE SCALE GENOMIC DNA]</scope>
    <source>
        <strain evidence="2 3">DSM 25294</strain>
    </source>
</reference>
<sequence length="320" mass="35932">MAQHFLLSAAARTLSLRSVFSEGEEAAYRRFCRLRWPETDGAPHCPVCGCMDVYDLSTRRRFKCAACHRQFSVTSGTIFASRKLSFVDLLGAICLFVNASKGLSAVQLSRDLDVQHKTAFVLMHKLREALAAEVSEIQLEGEVEVDGAVFGGHVRPANLREERVDRRLSSNRSGKRRAVVVLRQRGGRTVTRPFLREAQGVDFARERIVPGSVISADEVAHWDLLEPDFNMQRINHSEAYSLNGIHTNGAESFFSRLRRMIAGQHLKVEGRYLGTYAAHAAWLEDHRKESNGRLADRLIGGALAAPVSREWKGYWQRRAA</sequence>
<dbReference type="RefSeq" id="WP_093165215.1">
    <property type="nucleotide sequence ID" value="NZ_FNEK01000177.1"/>
</dbReference>
<protein>
    <submittedName>
        <fullName evidence="2">Transposase</fullName>
    </submittedName>
</protein>